<dbReference type="GO" id="GO:0003676">
    <property type="term" value="F:nucleic acid binding"/>
    <property type="evidence" value="ECO:0007669"/>
    <property type="project" value="InterPro"/>
</dbReference>
<gene>
    <name evidence="1" type="ORF">NAV_LOCUS10236</name>
</gene>
<dbReference type="Proteomes" id="UP000276991">
    <property type="component" value="Unassembled WGS sequence"/>
</dbReference>
<accession>A0A498SYS3</accession>
<dbReference type="InterPro" id="IPR036397">
    <property type="entry name" value="RNaseH_sf"/>
</dbReference>
<dbReference type="Gene3D" id="3.30.420.10">
    <property type="entry name" value="Ribonuclease H-like superfamily/Ribonuclease H"/>
    <property type="match status" value="1"/>
</dbReference>
<keyword evidence="2" id="KW-1185">Reference proteome</keyword>
<name>A0A498SYS3_ACAVI</name>
<evidence type="ECO:0000313" key="2">
    <source>
        <dbReference type="Proteomes" id="UP000276991"/>
    </source>
</evidence>
<dbReference type="STRING" id="6277.A0A498SYS3"/>
<dbReference type="EMBL" id="UPTC01005958">
    <property type="protein sequence ID" value="VBB35445.1"/>
    <property type="molecule type" value="Genomic_DNA"/>
</dbReference>
<sequence>MTNYGDPVADWRIQSYLKLVNTLFISLGITQQQNFLYYNNMITYATQAFKTIVTQVAVFDFFAKLAITWKNIVPKAPWQGGIYERLIGLTKGALKRAIGRKFLAERELVTLITEVEGILNTNT</sequence>
<dbReference type="AlphaFoldDB" id="A0A498SYS3"/>
<organism evidence="1 2">
    <name type="scientific">Acanthocheilonema viteae</name>
    <name type="common">Filarial nematode worm</name>
    <name type="synonym">Dipetalonema viteae</name>
    <dbReference type="NCBI Taxonomy" id="6277"/>
    <lineage>
        <taxon>Eukaryota</taxon>
        <taxon>Metazoa</taxon>
        <taxon>Ecdysozoa</taxon>
        <taxon>Nematoda</taxon>
        <taxon>Chromadorea</taxon>
        <taxon>Rhabditida</taxon>
        <taxon>Spirurina</taxon>
        <taxon>Spiruromorpha</taxon>
        <taxon>Filarioidea</taxon>
        <taxon>Onchocercidae</taxon>
        <taxon>Acanthocheilonema</taxon>
    </lineage>
</organism>
<reference evidence="1 2" key="1">
    <citation type="submission" date="2018-08" db="EMBL/GenBank/DDBJ databases">
        <authorList>
            <person name="Laetsch R D."/>
            <person name="Stevens L."/>
            <person name="Kumar S."/>
            <person name="Blaxter L. M."/>
        </authorList>
    </citation>
    <scope>NUCLEOTIDE SEQUENCE [LARGE SCALE GENOMIC DNA]</scope>
</reference>
<evidence type="ECO:0000313" key="1">
    <source>
        <dbReference type="EMBL" id="VBB35445.1"/>
    </source>
</evidence>
<dbReference type="OrthoDB" id="5852536at2759"/>
<protein>
    <recommendedName>
        <fullName evidence="3">Integrase catalytic domain-containing protein</fullName>
    </recommendedName>
</protein>
<proteinExistence type="predicted"/>
<evidence type="ECO:0008006" key="3">
    <source>
        <dbReference type="Google" id="ProtNLM"/>
    </source>
</evidence>